<dbReference type="SUPFAM" id="SSF81301">
    <property type="entry name" value="Nucleotidyltransferase"/>
    <property type="match status" value="1"/>
</dbReference>
<proteinExistence type="predicted"/>
<dbReference type="AlphaFoldDB" id="A0A081RWZ0"/>
<name>A0A081RWZ0_PHOTE</name>
<dbReference type="Gene3D" id="3.30.460.10">
    <property type="entry name" value="Beta Polymerase, domain 2"/>
    <property type="match status" value="1"/>
</dbReference>
<dbReference type="InterPro" id="IPR043519">
    <property type="entry name" value="NT_sf"/>
</dbReference>
<comment type="caution">
    <text evidence="1">The sequence shown here is derived from an EMBL/GenBank/DDBJ whole genome shotgun (WGS) entry which is preliminary data.</text>
</comment>
<dbReference type="Proteomes" id="UP000028002">
    <property type="component" value="Unassembled WGS sequence"/>
</dbReference>
<accession>A0A081RWZ0</accession>
<gene>
    <name evidence="1" type="ORF">MEG1DRAFT_02142</name>
</gene>
<reference evidence="1 2" key="1">
    <citation type="submission" date="2014-03" db="EMBL/GenBank/DDBJ databases">
        <title>Draft Genome of Photorhabdus temperata Meg1.</title>
        <authorList>
            <person name="Hurst S.G.IV."/>
            <person name="Morris K."/>
            <person name="Thomas K."/>
            <person name="Tisa L.S."/>
        </authorList>
    </citation>
    <scope>NUCLEOTIDE SEQUENCE [LARGE SCALE GENOMIC DNA]</scope>
    <source>
        <strain evidence="1 2">Meg1</strain>
    </source>
</reference>
<evidence type="ECO:0000313" key="1">
    <source>
        <dbReference type="EMBL" id="KER03193.1"/>
    </source>
</evidence>
<protein>
    <submittedName>
        <fullName evidence="1">Uncharacterized protein</fullName>
    </submittedName>
</protein>
<dbReference type="PATRIC" id="fig|1393735.3.peg.2193"/>
<evidence type="ECO:0000313" key="2">
    <source>
        <dbReference type="Proteomes" id="UP000028002"/>
    </source>
</evidence>
<dbReference type="RefSeq" id="WP_023046399.1">
    <property type="nucleotide sequence ID" value="NZ_CAWLUD010000034.1"/>
</dbReference>
<organism evidence="1 2">
    <name type="scientific">Photorhabdus temperata subsp. temperata Meg1</name>
    <dbReference type="NCBI Taxonomy" id="1393735"/>
    <lineage>
        <taxon>Bacteria</taxon>
        <taxon>Pseudomonadati</taxon>
        <taxon>Pseudomonadota</taxon>
        <taxon>Gammaproteobacteria</taxon>
        <taxon>Enterobacterales</taxon>
        <taxon>Morganellaceae</taxon>
        <taxon>Photorhabdus</taxon>
    </lineage>
</organism>
<sequence length="347" mass="39539">MDIINVKRKITAVINKKFNDTDLYTCYLSGSVIEGFATPKSDYDVYVILEGELEKECEEIFIPSDIGMLEVTIISLKEIKEIMRIINNESSNSDWYKLHLSHRILTGESIIKSNNFNTLKGGINKTKLCEILKTKAKNFGEKCFSDGIGNILNNDLISAAFNFERTVNSAMDYILALSGNTSTLIKWRYQNAMKVFGKDHPITSIYLMVCSKFNVTNDISTIDYINSVAKMWQLTLDYCQGKDIFSYNVSFTKKRIANTSDISLLDENNKPIIKNLWYRVLCKDGKLILFAKKSLCEISSDAYKVWLVIDSEKTEFEVVSELEKLGITNTNANFYISEFERLGALTK</sequence>
<dbReference type="EMBL" id="JGVH01000034">
    <property type="protein sequence ID" value="KER03193.1"/>
    <property type="molecule type" value="Genomic_DNA"/>
</dbReference>